<dbReference type="GO" id="GO:0050909">
    <property type="term" value="P:sensory perception of taste"/>
    <property type="evidence" value="ECO:0007669"/>
    <property type="project" value="InterPro"/>
</dbReference>
<keyword evidence="5" id="KW-0675">Receptor</keyword>
<evidence type="ECO:0000313" key="8">
    <source>
        <dbReference type="Proteomes" id="UP001195483"/>
    </source>
</evidence>
<keyword evidence="4 6" id="KW-0472">Membrane</keyword>
<proteinExistence type="predicted"/>
<sequence>MIRPTGLNIEKSSIAYVLLSSLNGFSRGVNVLSITVNWMFFCVSTYYFCKEYQFISERLEDLVEKDIDPKVIEEALEMLRKRHEEMTKVVNQSNDILKHFTFVTYAAGMPMTCFVLYGMITGQLDLSDTIFMLTCLMNINLQMILVTSLAACLNAKIHQPLDCIFQLNLEIATEKTIQLLNVFAARVNGPPIGIGVWDLFVIDKSTILMIGGTLITYAVVVIGFKPDGQSTTSVSQVSNNSSFLS</sequence>
<keyword evidence="2 6" id="KW-0812">Transmembrane</keyword>
<evidence type="ECO:0000256" key="3">
    <source>
        <dbReference type="ARBA" id="ARBA00022989"/>
    </source>
</evidence>
<dbReference type="PANTHER" id="PTHR21421">
    <property type="entry name" value="GUSTATORY RECEPTOR"/>
    <property type="match status" value="1"/>
</dbReference>
<evidence type="ECO:0000256" key="6">
    <source>
        <dbReference type="SAM" id="Phobius"/>
    </source>
</evidence>
<dbReference type="EMBL" id="JAEAOA010001433">
    <property type="protein sequence ID" value="KAK3588751.1"/>
    <property type="molecule type" value="Genomic_DNA"/>
</dbReference>
<dbReference type="GO" id="GO:0038023">
    <property type="term" value="F:signaling receptor activity"/>
    <property type="evidence" value="ECO:0007669"/>
    <property type="project" value="UniProtKB-ARBA"/>
</dbReference>
<feature type="transmembrane region" description="Helical" evidence="6">
    <location>
        <begin position="102"/>
        <end position="124"/>
    </location>
</feature>
<feature type="transmembrane region" description="Helical" evidence="6">
    <location>
        <begin position="207"/>
        <end position="224"/>
    </location>
</feature>
<dbReference type="GO" id="GO:0016020">
    <property type="term" value="C:membrane"/>
    <property type="evidence" value="ECO:0007669"/>
    <property type="project" value="UniProtKB-SubCell"/>
</dbReference>
<evidence type="ECO:0000256" key="1">
    <source>
        <dbReference type="ARBA" id="ARBA00004141"/>
    </source>
</evidence>
<comment type="subcellular location">
    <subcellularLocation>
        <location evidence="1">Membrane</location>
        <topology evidence="1">Multi-pass membrane protein</topology>
    </subcellularLocation>
</comment>
<protein>
    <recommendedName>
        <fullName evidence="9">Gustatory receptor</fullName>
    </recommendedName>
</protein>
<feature type="transmembrane region" description="Helical" evidence="6">
    <location>
        <begin position="130"/>
        <end position="153"/>
    </location>
</feature>
<feature type="transmembrane region" description="Helical" evidence="6">
    <location>
        <begin position="28"/>
        <end position="49"/>
    </location>
</feature>
<dbReference type="GO" id="GO:0051606">
    <property type="term" value="P:detection of stimulus"/>
    <property type="evidence" value="ECO:0007669"/>
    <property type="project" value="UniProtKB-ARBA"/>
</dbReference>
<comment type="caution">
    <text evidence="7">The sequence shown here is derived from an EMBL/GenBank/DDBJ whole genome shotgun (WGS) entry which is preliminary data.</text>
</comment>
<name>A0AAE0VSU3_9BIVA</name>
<reference evidence="7" key="1">
    <citation type="journal article" date="2021" name="Genome Biol. Evol.">
        <title>A High-Quality Reference Genome for a Parasitic Bivalve with Doubly Uniparental Inheritance (Bivalvia: Unionida).</title>
        <authorList>
            <person name="Smith C.H."/>
        </authorList>
    </citation>
    <scope>NUCLEOTIDE SEQUENCE</scope>
    <source>
        <strain evidence="7">CHS0354</strain>
    </source>
</reference>
<dbReference type="Proteomes" id="UP001195483">
    <property type="component" value="Unassembled WGS sequence"/>
</dbReference>
<evidence type="ECO:0000256" key="2">
    <source>
        <dbReference type="ARBA" id="ARBA00022692"/>
    </source>
</evidence>
<dbReference type="InterPro" id="IPR013604">
    <property type="entry name" value="7TM_chemorcpt"/>
</dbReference>
<dbReference type="PANTHER" id="PTHR21421:SF29">
    <property type="entry name" value="GUSTATORY RECEPTOR 5A FOR TREHALOSE-RELATED"/>
    <property type="match status" value="1"/>
</dbReference>
<organism evidence="7 8">
    <name type="scientific">Potamilus streckersoni</name>
    <dbReference type="NCBI Taxonomy" id="2493646"/>
    <lineage>
        <taxon>Eukaryota</taxon>
        <taxon>Metazoa</taxon>
        <taxon>Spiralia</taxon>
        <taxon>Lophotrochozoa</taxon>
        <taxon>Mollusca</taxon>
        <taxon>Bivalvia</taxon>
        <taxon>Autobranchia</taxon>
        <taxon>Heteroconchia</taxon>
        <taxon>Palaeoheterodonta</taxon>
        <taxon>Unionida</taxon>
        <taxon>Unionoidea</taxon>
        <taxon>Unionidae</taxon>
        <taxon>Ambleminae</taxon>
        <taxon>Lampsilini</taxon>
        <taxon>Potamilus</taxon>
    </lineage>
</organism>
<accession>A0AAE0VSU3</accession>
<evidence type="ECO:0000256" key="4">
    <source>
        <dbReference type="ARBA" id="ARBA00023136"/>
    </source>
</evidence>
<gene>
    <name evidence="7" type="ORF">CHS0354_024229</name>
</gene>
<reference evidence="7" key="2">
    <citation type="journal article" date="2021" name="Genome Biol. Evol.">
        <title>Developing a high-quality reference genome for a parasitic bivalve with doubly uniparental inheritance (Bivalvia: Unionida).</title>
        <authorList>
            <person name="Smith C.H."/>
        </authorList>
    </citation>
    <scope>NUCLEOTIDE SEQUENCE</scope>
    <source>
        <strain evidence="7">CHS0354</strain>
        <tissue evidence="7">Mantle</tissue>
    </source>
</reference>
<evidence type="ECO:0008006" key="9">
    <source>
        <dbReference type="Google" id="ProtNLM"/>
    </source>
</evidence>
<keyword evidence="3 6" id="KW-1133">Transmembrane helix</keyword>
<dbReference type="AlphaFoldDB" id="A0AAE0VSU3"/>
<keyword evidence="8" id="KW-1185">Reference proteome</keyword>
<reference evidence="7" key="3">
    <citation type="submission" date="2023-05" db="EMBL/GenBank/DDBJ databases">
        <authorList>
            <person name="Smith C.H."/>
        </authorList>
    </citation>
    <scope>NUCLEOTIDE SEQUENCE</scope>
    <source>
        <strain evidence="7">CHS0354</strain>
        <tissue evidence="7">Mantle</tissue>
    </source>
</reference>
<dbReference type="Pfam" id="PF08395">
    <property type="entry name" value="7tm_7"/>
    <property type="match status" value="1"/>
</dbReference>
<evidence type="ECO:0000313" key="7">
    <source>
        <dbReference type="EMBL" id="KAK3588751.1"/>
    </source>
</evidence>
<evidence type="ECO:0000256" key="5">
    <source>
        <dbReference type="ARBA" id="ARBA00023170"/>
    </source>
</evidence>